<dbReference type="AlphaFoldDB" id="A0A3G8M224"/>
<reference evidence="1 2" key="1">
    <citation type="submission" date="2018-11" db="EMBL/GenBank/DDBJ databases">
        <title>Genome squencing of methanotrophic bacteria isolated from alkaline groundwater in Korea.</title>
        <authorList>
            <person name="Nguyen L.N."/>
        </authorList>
    </citation>
    <scope>NUCLEOTIDE SEQUENCE [LARGE SCALE GENOMIC DNA]</scope>
    <source>
        <strain evidence="1 2">GW6</strain>
    </source>
</reference>
<dbReference type="EMBL" id="CP034086">
    <property type="protein sequence ID" value="AZG75991.1"/>
    <property type="molecule type" value="Genomic_DNA"/>
</dbReference>
<organism evidence="1 2">
    <name type="scientific">Methylocystis rosea</name>
    <dbReference type="NCBI Taxonomy" id="173366"/>
    <lineage>
        <taxon>Bacteria</taxon>
        <taxon>Pseudomonadati</taxon>
        <taxon>Pseudomonadota</taxon>
        <taxon>Alphaproteobacteria</taxon>
        <taxon>Hyphomicrobiales</taxon>
        <taxon>Methylocystaceae</taxon>
        <taxon>Methylocystis</taxon>
    </lineage>
</organism>
<dbReference type="Proteomes" id="UP000273982">
    <property type="component" value="Chromosome"/>
</dbReference>
<dbReference type="RefSeq" id="WP_124737831.1">
    <property type="nucleotide sequence ID" value="NZ_CP034086.1"/>
</dbReference>
<sequence length="310" mass="34441">MNEPLNVLRMLALLAVGKMTPVDADKWSSETGEPLPYGRPAPVFYDPMGERYWSPLQGIAWIATRDVERVRDVSEGFRRWWTELRERDADAVDVADGPRCVWIRETIGPATFAETAANCREAHKARHELWLELEKGNIPASGFKGIVPDGLTLQGANLTAITPARERAPIPPYAWADLKFPGENSDPSQWRGSADEAVALACIRADDRYSDGPDRVRSDAGLVYTGVRIPRDEVLKLWRPNVHVSRPSRTPGRPGGIADRVEAKMRIDAAAGYDLAGATQFELQKKYGTKSRNPVVAARKKILSENSRDN</sequence>
<dbReference type="KEGG" id="mros:EHO51_04170"/>
<protein>
    <submittedName>
        <fullName evidence="1">Uncharacterized protein</fullName>
    </submittedName>
</protein>
<name>A0A3G8M224_9HYPH</name>
<evidence type="ECO:0000313" key="2">
    <source>
        <dbReference type="Proteomes" id="UP000273982"/>
    </source>
</evidence>
<proteinExistence type="predicted"/>
<gene>
    <name evidence="1" type="ORF">EHO51_04170</name>
</gene>
<evidence type="ECO:0000313" key="1">
    <source>
        <dbReference type="EMBL" id="AZG75991.1"/>
    </source>
</evidence>
<accession>A0A3G8M224</accession>